<name>A0A9P6MSL0_9FUNG</name>
<comment type="caution">
    <text evidence="2">The sequence shown here is derived from an EMBL/GenBank/DDBJ whole genome shotgun (WGS) entry which is preliminary data.</text>
</comment>
<gene>
    <name evidence="2" type="ORF">BGZ80_000144</name>
</gene>
<protein>
    <submittedName>
        <fullName evidence="2">Uncharacterized protein</fullName>
    </submittedName>
</protein>
<evidence type="ECO:0000313" key="2">
    <source>
        <dbReference type="EMBL" id="KAG0012190.1"/>
    </source>
</evidence>
<sequence>MERSDDLGFDDPGDGRSGVRICIENIVQFFARRASRNSSRAIESRRANGKETNVEFAAITENNEFFILRLSRSAFQISTDARTVEVAVYGVSMPIYTSSFLKIKLVPKGFASSTSPDAVKTEAASGGDVLPGSVGTILGETLFSEKTVYFEHGNDDAEPGEADYGHIGFVRGKNCFASTNHESVKILASGAKVAIAEELGPVRMVAATCEANAIKKSGRTGILVPVHAASARVTDRKVKDNSSIAKGTQPSLPVSQSSQPHFPGLSRPIRLMGSLNHPFSDLGLQKIRLWTLGDNHECSHIENWILFSFSLKETTP</sequence>
<dbReference type="AlphaFoldDB" id="A0A9P6MSL0"/>
<feature type="compositionally biased region" description="Low complexity" evidence="1">
    <location>
        <begin position="249"/>
        <end position="260"/>
    </location>
</feature>
<accession>A0A9P6MSL0</accession>
<evidence type="ECO:0000313" key="3">
    <source>
        <dbReference type="Proteomes" id="UP000703661"/>
    </source>
</evidence>
<proteinExistence type="predicted"/>
<dbReference type="EMBL" id="JAAAID010001023">
    <property type="protein sequence ID" value="KAG0012190.1"/>
    <property type="molecule type" value="Genomic_DNA"/>
</dbReference>
<keyword evidence="3" id="KW-1185">Reference proteome</keyword>
<feature type="region of interest" description="Disordered" evidence="1">
    <location>
        <begin position="240"/>
        <end position="260"/>
    </location>
</feature>
<evidence type="ECO:0000256" key="1">
    <source>
        <dbReference type="SAM" id="MobiDB-lite"/>
    </source>
</evidence>
<organism evidence="2 3">
    <name type="scientific">Entomortierella chlamydospora</name>
    <dbReference type="NCBI Taxonomy" id="101097"/>
    <lineage>
        <taxon>Eukaryota</taxon>
        <taxon>Fungi</taxon>
        <taxon>Fungi incertae sedis</taxon>
        <taxon>Mucoromycota</taxon>
        <taxon>Mortierellomycotina</taxon>
        <taxon>Mortierellomycetes</taxon>
        <taxon>Mortierellales</taxon>
        <taxon>Mortierellaceae</taxon>
        <taxon>Entomortierella</taxon>
    </lineage>
</organism>
<dbReference type="Proteomes" id="UP000703661">
    <property type="component" value="Unassembled WGS sequence"/>
</dbReference>
<reference evidence="2" key="1">
    <citation type="journal article" date="2020" name="Fungal Divers.">
        <title>Resolving the Mortierellaceae phylogeny through synthesis of multi-gene phylogenetics and phylogenomics.</title>
        <authorList>
            <person name="Vandepol N."/>
            <person name="Liber J."/>
            <person name="Desiro A."/>
            <person name="Na H."/>
            <person name="Kennedy M."/>
            <person name="Barry K."/>
            <person name="Grigoriev I.V."/>
            <person name="Miller A.N."/>
            <person name="O'Donnell K."/>
            <person name="Stajich J.E."/>
            <person name="Bonito G."/>
        </authorList>
    </citation>
    <scope>NUCLEOTIDE SEQUENCE</scope>
    <source>
        <strain evidence="2">NRRL 2769</strain>
    </source>
</reference>